<evidence type="ECO:0000313" key="5">
    <source>
        <dbReference type="EMBL" id="TQJ03700.1"/>
    </source>
</evidence>
<keyword evidence="6" id="KW-1185">Reference proteome</keyword>
<comment type="similarity">
    <text evidence="1">Belongs to the EamA transporter family.</text>
</comment>
<dbReference type="PANTHER" id="PTHR22911:SF79">
    <property type="entry name" value="MOBA-LIKE NTP TRANSFERASE DOMAIN-CONTAINING PROTEIN"/>
    <property type="match status" value="1"/>
</dbReference>
<feature type="transmembrane region" description="Helical" evidence="3">
    <location>
        <begin position="12"/>
        <end position="30"/>
    </location>
</feature>
<keyword evidence="3" id="KW-1133">Transmembrane helix</keyword>
<dbReference type="SUPFAM" id="SSF103481">
    <property type="entry name" value="Multidrug resistance efflux transporter EmrE"/>
    <property type="match status" value="2"/>
</dbReference>
<gene>
    <name evidence="5" type="ORF">FB471_3467</name>
</gene>
<keyword evidence="3" id="KW-0472">Membrane</keyword>
<feature type="transmembrane region" description="Helical" evidence="3">
    <location>
        <begin position="158"/>
        <end position="177"/>
    </location>
</feature>
<feature type="region of interest" description="Disordered" evidence="2">
    <location>
        <begin position="267"/>
        <end position="298"/>
    </location>
</feature>
<dbReference type="GO" id="GO:0016020">
    <property type="term" value="C:membrane"/>
    <property type="evidence" value="ECO:0007669"/>
    <property type="project" value="InterPro"/>
</dbReference>
<feature type="transmembrane region" description="Helical" evidence="3">
    <location>
        <begin position="128"/>
        <end position="146"/>
    </location>
</feature>
<dbReference type="PANTHER" id="PTHR22911">
    <property type="entry name" value="ACYL-MALONYL CONDENSING ENZYME-RELATED"/>
    <property type="match status" value="1"/>
</dbReference>
<comment type="caution">
    <text evidence="5">The sequence shown here is derived from an EMBL/GenBank/DDBJ whole genome shotgun (WGS) entry which is preliminary data.</text>
</comment>
<dbReference type="InterPro" id="IPR000620">
    <property type="entry name" value="EamA_dom"/>
</dbReference>
<keyword evidence="3" id="KW-0812">Transmembrane</keyword>
<dbReference type="AlphaFoldDB" id="A0A542DKS5"/>
<feature type="transmembrane region" description="Helical" evidence="3">
    <location>
        <begin position="66"/>
        <end position="89"/>
    </location>
</feature>
<name>A0A542DKS5_AMYCI</name>
<organism evidence="5 6">
    <name type="scientific">Amycolatopsis cihanbeyliensis</name>
    <dbReference type="NCBI Taxonomy" id="1128664"/>
    <lineage>
        <taxon>Bacteria</taxon>
        <taxon>Bacillati</taxon>
        <taxon>Actinomycetota</taxon>
        <taxon>Actinomycetes</taxon>
        <taxon>Pseudonocardiales</taxon>
        <taxon>Pseudonocardiaceae</taxon>
        <taxon>Amycolatopsis</taxon>
    </lineage>
</organism>
<reference evidence="5 6" key="1">
    <citation type="submission" date="2019-06" db="EMBL/GenBank/DDBJ databases">
        <title>Sequencing the genomes of 1000 actinobacteria strains.</title>
        <authorList>
            <person name="Klenk H.-P."/>
        </authorList>
    </citation>
    <scope>NUCLEOTIDE SEQUENCE [LARGE SCALE GENOMIC DNA]</scope>
    <source>
        <strain evidence="5 6">DSM 45679</strain>
    </source>
</reference>
<feature type="transmembrane region" description="Helical" evidence="3">
    <location>
        <begin position="189"/>
        <end position="211"/>
    </location>
</feature>
<dbReference type="EMBL" id="VFML01000001">
    <property type="protein sequence ID" value="TQJ03700.1"/>
    <property type="molecule type" value="Genomic_DNA"/>
</dbReference>
<dbReference type="Pfam" id="PF00892">
    <property type="entry name" value="EamA"/>
    <property type="match status" value="2"/>
</dbReference>
<protein>
    <submittedName>
        <fullName evidence="5">Drug/metabolite transporter (DMT)-like permease</fullName>
    </submittedName>
</protein>
<evidence type="ECO:0000256" key="3">
    <source>
        <dbReference type="SAM" id="Phobius"/>
    </source>
</evidence>
<feature type="transmembrane region" description="Helical" evidence="3">
    <location>
        <begin position="218"/>
        <end position="238"/>
    </location>
</feature>
<proteinExistence type="inferred from homology"/>
<dbReference type="Proteomes" id="UP000320876">
    <property type="component" value="Unassembled WGS sequence"/>
</dbReference>
<feature type="transmembrane region" description="Helical" evidence="3">
    <location>
        <begin position="96"/>
        <end position="116"/>
    </location>
</feature>
<evidence type="ECO:0000256" key="2">
    <source>
        <dbReference type="SAM" id="MobiDB-lite"/>
    </source>
</evidence>
<evidence type="ECO:0000256" key="1">
    <source>
        <dbReference type="ARBA" id="ARBA00007362"/>
    </source>
</evidence>
<dbReference type="InterPro" id="IPR037185">
    <property type="entry name" value="EmrE-like"/>
</dbReference>
<accession>A0A542DKS5</accession>
<feature type="compositionally biased region" description="Polar residues" evidence="2">
    <location>
        <begin position="286"/>
        <end position="298"/>
    </location>
</feature>
<feature type="transmembrane region" description="Helical" evidence="3">
    <location>
        <begin position="244"/>
        <end position="261"/>
    </location>
</feature>
<evidence type="ECO:0000313" key="6">
    <source>
        <dbReference type="Proteomes" id="UP000320876"/>
    </source>
</evidence>
<feature type="domain" description="EamA" evidence="4">
    <location>
        <begin position="6"/>
        <end position="113"/>
    </location>
</feature>
<feature type="domain" description="EamA" evidence="4">
    <location>
        <begin position="127"/>
        <end position="260"/>
    </location>
</feature>
<evidence type="ECO:0000259" key="4">
    <source>
        <dbReference type="Pfam" id="PF00892"/>
    </source>
</evidence>
<sequence>MFVKLSGTSPGTAALWRCLLALPVLLPLALREPRADRDPGRTRCRLAAGVFLGIDLVFWGQCVADVGASIATVLVNVQVVILPGLAWLVSRERPAARFLATAPLMLLAVALASGAIGRAEPGSNPVRGALMGVAAGAAYAGFLFLLRKGATPGQLVAPVRTATISAAVTSLLFGLVWGGVDLAPGWPAFGWLAALALTGQVGGWVLVGTALPRLRAGVGAALLLLQPVLAVLLGLLLLDERPTGWQLAGCAAVVTLVWFTTRTANRRGGGRAERSSARWPMGKATTGPSTEVSQVSPP</sequence>